<evidence type="ECO:0000313" key="8">
    <source>
        <dbReference type="EMBL" id="CAG9331978.1"/>
    </source>
</evidence>
<evidence type="ECO:0000256" key="3">
    <source>
        <dbReference type="ARBA" id="ARBA00022989"/>
    </source>
</evidence>
<dbReference type="Proteomes" id="UP001162131">
    <property type="component" value="Unassembled WGS sequence"/>
</dbReference>
<feature type="compositionally biased region" description="Low complexity" evidence="5">
    <location>
        <begin position="219"/>
        <end position="242"/>
    </location>
</feature>
<dbReference type="EMBL" id="CAJZBQ010000053">
    <property type="protein sequence ID" value="CAG9331978.1"/>
    <property type="molecule type" value="Genomic_DNA"/>
</dbReference>
<dbReference type="SUPFAM" id="SSF55073">
    <property type="entry name" value="Nucleotide cyclase"/>
    <property type="match status" value="1"/>
</dbReference>
<keyword evidence="3 6" id="KW-1133">Transmembrane helix</keyword>
<proteinExistence type="predicted"/>
<comment type="subcellular location">
    <subcellularLocation>
        <location evidence="1">Membrane</location>
        <topology evidence="1">Multi-pass membrane protein</topology>
    </subcellularLocation>
</comment>
<dbReference type="SMART" id="SM00044">
    <property type="entry name" value="CYCc"/>
    <property type="match status" value="1"/>
</dbReference>
<feature type="transmembrane region" description="Helical" evidence="6">
    <location>
        <begin position="50"/>
        <end position="70"/>
    </location>
</feature>
<dbReference type="InterPro" id="IPR027359">
    <property type="entry name" value="Volt_channel_dom_sf"/>
</dbReference>
<dbReference type="GO" id="GO:0035556">
    <property type="term" value="P:intracellular signal transduction"/>
    <property type="evidence" value="ECO:0007669"/>
    <property type="project" value="InterPro"/>
</dbReference>
<dbReference type="InterPro" id="IPR029787">
    <property type="entry name" value="Nucleotide_cyclase"/>
</dbReference>
<dbReference type="Gene3D" id="3.30.70.1230">
    <property type="entry name" value="Nucleotide cyclase"/>
    <property type="match status" value="1"/>
</dbReference>
<evidence type="ECO:0000256" key="5">
    <source>
        <dbReference type="SAM" id="MobiDB-lite"/>
    </source>
</evidence>
<reference evidence="8" key="1">
    <citation type="submission" date="2021-09" db="EMBL/GenBank/DDBJ databases">
        <authorList>
            <consortium name="AG Swart"/>
            <person name="Singh M."/>
            <person name="Singh A."/>
            <person name="Seah K."/>
            <person name="Emmerich C."/>
        </authorList>
    </citation>
    <scope>NUCLEOTIDE SEQUENCE</scope>
    <source>
        <strain evidence="8">ATCC30299</strain>
    </source>
</reference>
<dbReference type="InterPro" id="IPR001054">
    <property type="entry name" value="A/G_cyclase"/>
</dbReference>
<evidence type="ECO:0000256" key="4">
    <source>
        <dbReference type="ARBA" id="ARBA00023136"/>
    </source>
</evidence>
<comment type="caution">
    <text evidence="8">The sequence shown here is derived from an EMBL/GenBank/DDBJ whole genome shotgun (WGS) entry which is preliminary data.</text>
</comment>
<organism evidence="8 9">
    <name type="scientific">Blepharisma stoltei</name>
    <dbReference type="NCBI Taxonomy" id="1481888"/>
    <lineage>
        <taxon>Eukaryota</taxon>
        <taxon>Sar</taxon>
        <taxon>Alveolata</taxon>
        <taxon>Ciliophora</taxon>
        <taxon>Postciliodesmatophora</taxon>
        <taxon>Heterotrichea</taxon>
        <taxon>Heterotrichida</taxon>
        <taxon>Blepharismidae</taxon>
        <taxon>Blepharisma</taxon>
    </lineage>
</organism>
<dbReference type="InterPro" id="IPR005821">
    <property type="entry name" value="Ion_trans_dom"/>
</dbReference>
<keyword evidence="9" id="KW-1185">Reference proteome</keyword>
<evidence type="ECO:0000256" key="6">
    <source>
        <dbReference type="SAM" id="Phobius"/>
    </source>
</evidence>
<feature type="domain" description="Guanylate cyclase" evidence="7">
    <location>
        <begin position="536"/>
        <end position="695"/>
    </location>
</feature>
<sequence length="873" mass="99373">MNGLIEFERNQTRFRNTIIDTSDNHNKAFTLSPKSNEKSKPRWKVCLSKALDHWVVQTFMMMLTLWALFADDIRLWATPMSVDEDFYTMTTICLSFFGVEIILSSISRDNYFNSFYFWLDIIATITMAFDVGWIWNSMLGISDDGKPNQADKTATARQAGKGARIIRIVRVIRLIRVATLFKIAKAIKNAARRKRPELRRQNEKFVKENLITLPPIGESSPPDSLSDGPGSASRSFSSAVSDKNQENSAIMTTLAEILPDENQDAIEANNANENVEIEKSNIGKALKEITIKRVIFLVLIIIVVMPVFKSSLYEDQNSSYQYGLDVLDKVGHNHESFLIAWNNYIKKHKDSVYPLIYLEVKHRKKWATSIDPKKLRNSEKAYAYVYNTTHFYYYSCFAVFDLRGKSQLEAKLNVLQTIYLCLIIMAAIAFLSNDFQKILLTPLENMIEKISRIAENPLSAAQKEERDAVINEITGIKKKKKIESMETAFLEETITKIGLLLALGFGEAGSEIIALNIKKGGGEVDPMIPGKYTICIFGFCDIRNFTDTTEVLQENVLNFVNEIAYIVHSLVDKYSGTANKNIGDAFLLCWKFPEEAIKDDPKNPEGKILHRNIMVKEIADMAVISFVKIIAEINKSERILKYKQNPGLLERMPGYAVKMGFGMHQGWAIEGAIGSEFKIDASYLSPNVNLASRLEAATKQFGVPLLISDALYNLFSNVTKSKFRKIDRVTVKGSKEPIELFTCDLNLCNLTPVAEKSGTQEELKHERVLARISREKLLFQCKNGDYSVCNLWDDDEDLKLMKAGVSKRFINAFEKALNHYFIGEWDQAMQEFINAQEIKGERDGPCETLMSYIEEEKRDTLWNWCGYRVLLDK</sequence>
<dbReference type="PROSITE" id="PS50125">
    <property type="entry name" value="GUANYLATE_CYCLASE_2"/>
    <property type="match status" value="1"/>
</dbReference>
<dbReference type="PANTHER" id="PTHR43336:SF3">
    <property type="entry name" value="GUANYLATE CYCLASE DOMAIN-CONTAINING PROTEIN"/>
    <property type="match status" value="1"/>
</dbReference>
<keyword evidence="2 6" id="KW-0812">Transmembrane</keyword>
<name>A0AAU9K4Z8_9CILI</name>
<dbReference type="Pfam" id="PF00520">
    <property type="entry name" value="Ion_trans"/>
    <property type="match status" value="1"/>
</dbReference>
<accession>A0AAU9K4Z8</accession>
<dbReference type="GO" id="GO:0016020">
    <property type="term" value="C:membrane"/>
    <property type="evidence" value="ECO:0007669"/>
    <property type="project" value="UniProtKB-SubCell"/>
</dbReference>
<evidence type="ECO:0000256" key="2">
    <source>
        <dbReference type="ARBA" id="ARBA00022692"/>
    </source>
</evidence>
<feature type="transmembrane region" description="Helical" evidence="6">
    <location>
        <begin position="294"/>
        <end position="313"/>
    </location>
</feature>
<evidence type="ECO:0000313" key="9">
    <source>
        <dbReference type="Proteomes" id="UP001162131"/>
    </source>
</evidence>
<protein>
    <recommendedName>
        <fullName evidence="7">Guanylate cyclase domain-containing protein</fullName>
    </recommendedName>
</protein>
<dbReference type="CDD" id="cd07302">
    <property type="entry name" value="CHD"/>
    <property type="match status" value="1"/>
</dbReference>
<keyword evidence="4 6" id="KW-0472">Membrane</keyword>
<dbReference type="Pfam" id="PF00211">
    <property type="entry name" value="Guanylate_cyc"/>
    <property type="match status" value="1"/>
</dbReference>
<dbReference type="AlphaFoldDB" id="A0AAU9K4Z8"/>
<feature type="transmembrane region" description="Helical" evidence="6">
    <location>
        <begin position="86"/>
        <end position="103"/>
    </location>
</feature>
<feature type="region of interest" description="Disordered" evidence="5">
    <location>
        <begin position="213"/>
        <end position="245"/>
    </location>
</feature>
<evidence type="ECO:0000256" key="1">
    <source>
        <dbReference type="ARBA" id="ARBA00004141"/>
    </source>
</evidence>
<feature type="transmembrane region" description="Helical" evidence="6">
    <location>
        <begin position="412"/>
        <end position="431"/>
    </location>
</feature>
<dbReference type="GO" id="GO:0009190">
    <property type="term" value="P:cyclic nucleotide biosynthetic process"/>
    <property type="evidence" value="ECO:0007669"/>
    <property type="project" value="InterPro"/>
</dbReference>
<gene>
    <name evidence="8" type="ORF">BSTOLATCC_MIC54032</name>
</gene>
<evidence type="ECO:0000259" key="7">
    <source>
        <dbReference type="PROSITE" id="PS50125"/>
    </source>
</evidence>
<dbReference type="Gene3D" id="1.20.120.350">
    <property type="entry name" value="Voltage-gated potassium channels. Chain C"/>
    <property type="match status" value="1"/>
</dbReference>
<feature type="transmembrane region" description="Helical" evidence="6">
    <location>
        <begin position="115"/>
        <end position="135"/>
    </location>
</feature>
<dbReference type="PANTHER" id="PTHR43336">
    <property type="entry name" value="OXYGEN SENSOR HISTIDINE KINASE RESPONSE REGULATOR DEVS/DOSS"/>
    <property type="match status" value="1"/>
</dbReference>